<feature type="domain" description="VWFA" evidence="1">
    <location>
        <begin position="55"/>
        <end position="209"/>
    </location>
</feature>
<dbReference type="Gene3D" id="3.40.50.410">
    <property type="entry name" value="von Willebrand factor, type A domain"/>
    <property type="match status" value="1"/>
</dbReference>
<dbReference type="SUPFAM" id="SSF53300">
    <property type="entry name" value="vWA-like"/>
    <property type="match status" value="1"/>
</dbReference>
<sequence length="209" mass="22861">MTSAKKGLKIIAYRGVKQPLVKAAVVDVLATVQHYLSTDKVTLKLRGNASKAAMHIIFLIDSSGSMVKDQQIAYIKGLIQDTIAHYKGKRILYAAVALSNDDAQLLSSFTVDTEQLMQTVTLLKSGGKTNMKAGFAIVHQLMRSDAHLYIFTDGKINVGTFEDTVSYYNAYLKQVKSATVIDNDSGFIQLGLSQKLATAIGAKYNHINR</sequence>
<name>A0A6N8JCH5_9BACT</name>
<dbReference type="InterPro" id="IPR036465">
    <property type="entry name" value="vWFA_dom_sf"/>
</dbReference>
<dbReference type="PROSITE" id="PS50234">
    <property type="entry name" value="VWFA"/>
    <property type="match status" value="1"/>
</dbReference>
<reference evidence="2 3" key="1">
    <citation type="submission" date="2019-12" db="EMBL/GenBank/DDBJ databases">
        <title>The draft genomic sequence of strain Chitinophaga oryziterrae JCM 16595.</title>
        <authorList>
            <person name="Zhang X."/>
        </authorList>
    </citation>
    <scope>NUCLEOTIDE SEQUENCE [LARGE SCALE GENOMIC DNA]</scope>
    <source>
        <strain evidence="2 3">JCM 16595</strain>
    </source>
</reference>
<comment type="caution">
    <text evidence="2">The sequence shown here is derived from an EMBL/GenBank/DDBJ whole genome shotgun (WGS) entry which is preliminary data.</text>
</comment>
<organism evidence="2 3">
    <name type="scientific">Chitinophaga oryziterrae</name>
    <dbReference type="NCBI Taxonomy" id="1031224"/>
    <lineage>
        <taxon>Bacteria</taxon>
        <taxon>Pseudomonadati</taxon>
        <taxon>Bacteroidota</taxon>
        <taxon>Chitinophagia</taxon>
        <taxon>Chitinophagales</taxon>
        <taxon>Chitinophagaceae</taxon>
        <taxon>Chitinophaga</taxon>
    </lineage>
</organism>
<protein>
    <submittedName>
        <fullName evidence="2">VWA domain-containing protein</fullName>
    </submittedName>
</protein>
<dbReference type="PANTHER" id="PTHR35023">
    <property type="entry name" value="CHELATASE-RELATED"/>
    <property type="match status" value="1"/>
</dbReference>
<dbReference type="PANTHER" id="PTHR35023:SF1">
    <property type="entry name" value="MG-PROTOPORPHYRIN IX CHELATASE"/>
    <property type="match status" value="1"/>
</dbReference>
<evidence type="ECO:0000313" key="3">
    <source>
        <dbReference type="Proteomes" id="UP000468388"/>
    </source>
</evidence>
<dbReference type="Pfam" id="PF13519">
    <property type="entry name" value="VWA_2"/>
    <property type="match status" value="1"/>
</dbReference>
<evidence type="ECO:0000313" key="2">
    <source>
        <dbReference type="EMBL" id="MVT42957.1"/>
    </source>
</evidence>
<dbReference type="Proteomes" id="UP000468388">
    <property type="component" value="Unassembled WGS sequence"/>
</dbReference>
<proteinExistence type="predicted"/>
<keyword evidence="3" id="KW-1185">Reference proteome</keyword>
<dbReference type="EMBL" id="WRXO01000006">
    <property type="protein sequence ID" value="MVT42957.1"/>
    <property type="molecule type" value="Genomic_DNA"/>
</dbReference>
<dbReference type="AlphaFoldDB" id="A0A6N8JCH5"/>
<dbReference type="OrthoDB" id="656167at2"/>
<dbReference type="RefSeq" id="WP_157301569.1">
    <property type="nucleotide sequence ID" value="NZ_BAAAZB010000004.1"/>
</dbReference>
<gene>
    <name evidence="2" type="ORF">GO495_20340</name>
</gene>
<accession>A0A6N8JCH5</accession>
<evidence type="ECO:0000259" key="1">
    <source>
        <dbReference type="PROSITE" id="PS50234"/>
    </source>
</evidence>
<dbReference type="InterPro" id="IPR052989">
    <property type="entry name" value="Mg-chelatase_DI-like"/>
</dbReference>
<dbReference type="InterPro" id="IPR002035">
    <property type="entry name" value="VWF_A"/>
</dbReference>